<keyword evidence="1" id="KW-0472">Membrane</keyword>
<evidence type="ECO:0000313" key="3">
    <source>
        <dbReference type="Proteomes" id="UP000693941"/>
    </source>
</evidence>
<name>A0A8F5GXC6_9CREN</name>
<protein>
    <submittedName>
        <fullName evidence="2">Uncharacterized protein</fullName>
    </submittedName>
</protein>
<accession>A0A8F5GXC6</accession>
<feature type="transmembrane region" description="Helical" evidence="1">
    <location>
        <begin position="6"/>
        <end position="24"/>
    </location>
</feature>
<organism evidence="2 3">
    <name type="scientific">Saccharolobus shibatae</name>
    <dbReference type="NCBI Taxonomy" id="2286"/>
    <lineage>
        <taxon>Archaea</taxon>
        <taxon>Thermoproteota</taxon>
        <taxon>Thermoprotei</taxon>
        <taxon>Sulfolobales</taxon>
        <taxon>Sulfolobaceae</taxon>
        <taxon>Saccharolobus</taxon>
    </lineage>
</organism>
<evidence type="ECO:0000256" key="1">
    <source>
        <dbReference type="SAM" id="Phobius"/>
    </source>
</evidence>
<evidence type="ECO:0000313" key="2">
    <source>
        <dbReference type="EMBL" id="QXJ32312.1"/>
    </source>
</evidence>
<dbReference type="EMBL" id="CP077715">
    <property type="protein sequence ID" value="QXJ32312.1"/>
    <property type="molecule type" value="Genomic_DNA"/>
</dbReference>
<keyword evidence="1" id="KW-1133">Transmembrane helix</keyword>
<proteinExistence type="predicted"/>
<dbReference type="Proteomes" id="UP000693941">
    <property type="component" value="Chromosome"/>
</dbReference>
<dbReference type="AlphaFoldDB" id="A0A8F5GXC6"/>
<sequence length="46" mass="5689">MRIFRNLLYIDSFVTILIYVYKVLRYIRLFLESFAKYARYGEESLT</sequence>
<reference evidence="2" key="1">
    <citation type="journal article" date="2021" name="Environ. Microbiol.">
        <title>New insights into the diversity and evolution of the archaeal mobilome from three complete genomes of Saccharolobus shibatae.</title>
        <authorList>
            <person name="Medvedeva S."/>
            <person name="Brandt D."/>
            <person name="Cvirkaite-Krupovic V."/>
            <person name="Liu Y."/>
            <person name="Severinov K."/>
            <person name="Ishino S."/>
            <person name="Ishino Y."/>
            <person name="Prangishvili D."/>
            <person name="Kalinowski J."/>
            <person name="Krupovic M."/>
        </authorList>
    </citation>
    <scope>NUCLEOTIDE SEQUENCE</scope>
    <source>
        <strain evidence="2">BEU9</strain>
    </source>
</reference>
<gene>
    <name evidence="2" type="ORF">J5U21_01963</name>
</gene>
<keyword evidence="1" id="KW-0812">Transmembrane</keyword>